<gene>
    <name evidence="18" type="ORF">KP509_15G055500</name>
</gene>
<dbReference type="GO" id="GO:1902000">
    <property type="term" value="P:homogentisate catabolic process"/>
    <property type="evidence" value="ECO:0007669"/>
    <property type="project" value="TreeGrafter"/>
</dbReference>
<dbReference type="EC" id="3.7.1.2" evidence="4 15"/>
<dbReference type="FunFam" id="2.30.30.230:FF:000001">
    <property type="entry name" value="Fumarylacetoacetase"/>
    <property type="match status" value="1"/>
</dbReference>
<keyword evidence="10 15" id="KW-0828">Tyrosine catabolism</keyword>
<dbReference type="FunFam" id="3.90.850.10:FF:000004">
    <property type="entry name" value="Fumarylacetoacetase"/>
    <property type="match status" value="1"/>
</dbReference>
<dbReference type="InterPro" id="IPR015377">
    <property type="entry name" value="Fumarylacetoacetase_N"/>
</dbReference>
<evidence type="ECO:0000256" key="8">
    <source>
        <dbReference type="ARBA" id="ARBA00022837"/>
    </source>
</evidence>
<dbReference type="InterPro" id="IPR011234">
    <property type="entry name" value="Fumarylacetoacetase-like_C"/>
</dbReference>
<evidence type="ECO:0000256" key="6">
    <source>
        <dbReference type="ARBA" id="ARBA00022723"/>
    </source>
</evidence>
<evidence type="ECO:0000256" key="11">
    <source>
        <dbReference type="ARBA" id="ARBA00023232"/>
    </source>
</evidence>
<protein>
    <recommendedName>
        <fullName evidence="5 15">Fumarylacetoacetase</fullName>
        <ecNumber evidence="4 15">3.7.1.2</ecNumber>
    </recommendedName>
    <alternativeName>
        <fullName evidence="15">Fumarylacetoacetate hydrolase</fullName>
    </alternativeName>
</protein>
<keyword evidence="11 15" id="KW-0585">Phenylalanine catabolism</keyword>
<evidence type="ECO:0000256" key="7">
    <source>
        <dbReference type="ARBA" id="ARBA00022801"/>
    </source>
</evidence>
<dbReference type="GO" id="GO:0006572">
    <property type="term" value="P:L-tyrosine catabolic process"/>
    <property type="evidence" value="ECO:0007669"/>
    <property type="project" value="UniProtKB-UniRule"/>
</dbReference>
<evidence type="ECO:0000256" key="4">
    <source>
        <dbReference type="ARBA" id="ARBA00012094"/>
    </source>
</evidence>
<evidence type="ECO:0000313" key="18">
    <source>
        <dbReference type="EMBL" id="KAH7405079.1"/>
    </source>
</evidence>
<keyword evidence="7 15" id="KW-0378">Hydrolase</keyword>
<feature type="domain" description="Fumarylacetoacetase-like C-terminal" evidence="16">
    <location>
        <begin position="128"/>
        <end position="415"/>
    </location>
</feature>
<evidence type="ECO:0000313" key="19">
    <source>
        <dbReference type="Proteomes" id="UP000825935"/>
    </source>
</evidence>
<evidence type="ECO:0000256" key="10">
    <source>
        <dbReference type="ARBA" id="ARBA00022878"/>
    </source>
</evidence>
<dbReference type="OMA" id="YWTAAQQ"/>
<feature type="binding site" evidence="14">
    <location>
        <position position="206"/>
    </location>
    <ligand>
        <name>Ca(2+)</name>
        <dbReference type="ChEBI" id="CHEBI:29108"/>
    </ligand>
</feature>
<dbReference type="GO" id="GO:0046872">
    <property type="term" value="F:metal ion binding"/>
    <property type="evidence" value="ECO:0007669"/>
    <property type="project" value="UniProtKB-UniRule"/>
</dbReference>
<feature type="binding site" evidence="14">
    <location>
        <position position="258"/>
    </location>
    <ligand>
        <name>Mg(2+)</name>
        <dbReference type="ChEBI" id="CHEBI:18420"/>
    </ligand>
</feature>
<dbReference type="GO" id="GO:0004334">
    <property type="term" value="F:fumarylacetoacetase activity"/>
    <property type="evidence" value="ECO:0007669"/>
    <property type="project" value="UniProtKB-UniRule"/>
</dbReference>
<feature type="binding site" evidence="14">
    <location>
        <position position="204"/>
    </location>
    <ligand>
        <name>Ca(2+)</name>
        <dbReference type="ChEBI" id="CHEBI:29108"/>
    </ligand>
</feature>
<comment type="cofactor">
    <cofactor evidence="15">
        <name>Mg(2+)</name>
        <dbReference type="ChEBI" id="CHEBI:18420"/>
    </cofactor>
    <cofactor evidence="15">
        <name>Ca(2+)</name>
        <dbReference type="ChEBI" id="CHEBI:29108"/>
    </cofactor>
</comment>
<name>A0A8T2T830_CERRI</name>
<dbReference type="SUPFAM" id="SSF56529">
    <property type="entry name" value="FAH"/>
    <property type="match status" value="1"/>
</dbReference>
<organism evidence="18 19">
    <name type="scientific">Ceratopteris richardii</name>
    <name type="common">Triangle waterfern</name>
    <dbReference type="NCBI Taxonomy" id="49495"/>
    <lineage>
        <taxon>Eukaryota</taxon>
        <taxon>Viridiplantae</taxon>
        <taxon>Streptophyta</taxon>
        <taxon>Embryophyta</taxon>
        <taxon>Tracheophyta</taxon>
        <taxon>Polypodiopsida</taxon>
        <taxon>Polypodiidae</taxon>
        <taxon>Polypodiales</taxon>
        <taxon>Pteridineae</taxon>
        <taxon>Pteridaceae</taxon>
        <taxon>Parkerioideae</taxon>
        <taxon>Ceratopteris</taxon>
    </lineage>
</organism>
<dbReference type="Proteomes" id="UP000825935">
    <property type="component" value="Chromosome 15"/>
</dbReference>
<feature type="domain" description="Fumarylacetoacetase N-terminal" evidence="17">
    <location>
        <begin position="17"/>
        <end position="121"/>
    </location>
</feature>
<evidence type="ECO:0000256" key="12">
    <source>
        <dbReference type="PIRSR" id="PIRSR605959-1"/>
    </source>
</evidence>
<keyword evidence="9 14" id="KW-0460">Magnesium</keyword>
<dbReference type="Pfam" id="PF09298">
    <property type="entry name" value="FAA_hydrolase_N"/>
    <property type="match status" value="1"/>
</dbReference>
<dbReference type="PANTHER" id="PTHR43069:SF2">
    <property type="entry name" value="FUMARYLACETOACETASE"/>
    <property type="match status" value="1"/>
</dbReference>
<dbReference type="NCBIfam" id="TIGR01266">
    <property type="entry name" value="fum_ac_acetase"/>
    <property type="match status" value="1"/>
</dbReference>
<proteinExistence type="inferred from homology"/>
<feature type="binding site" evidence="13">
    <location>
        <position position="355"/>
    </location>
    <ligand>
        <name>substrate</name>
    </ligand>
</feature>
<dbReference type="GO" id="GO:0006559">
    <property type="term" value="P:L-phenylalanine catabolic process"/>
    <property type="evidence" value="ECO:0007669"/>
    <property type="project" value="UniProtKB-UniRule"/>
</dbReference>
<reference evidence="18" key="1">
    <citation type="submission" date="2021-08" db="EMBL/GenBank/DDBJ databases">
        <title>WGS assembly of Ceratopteris richardii.</title>
        <authorList>
            <person name="Marchant D.B."/>
            <person name="Chen G."/>
            <person name="Jenkins J."/>
            <person name="Shu S."/>
            <person name="Leebens-Mack J."/>
            <person name="Grimwood J."/>
            <person name="Schmutz J."/>
            <person name="Soltis P."/>
            <person name="Soltis D."/>
            <person name="Chen Z.-H."/>
        </authorList>
    </citation>
    <scope>NUCLEOTIDE SEQUENCE</scope>
    <source>
        <strain evidence="18">Whitten #5841</strain>
        <tissue evidence="18">Leaf</tissue>
    </source>
</reference>
<accession>A0A8T2T830</accession>
<feature type="active site" description="Proton acceptor" evidence="12">
    <location>
        <position position="136"/>
    </location>
</feature>
<dbReference type="InterPro" id="IPR036663">
    <property type="entry name" value="Fumarylacetoacetase_C_sf"/>
</dbReference>
<evidence type="ECO:0000259" key="16">
    <source>
        <dbReference type="Pfam" id="PF01557"/>
    </source>
</evidence>
<comment type="caution">
    <text evidence="18">The sequence shown here is derived from an EMBL/GenBank/DDBJ whole genome shotgun (WGS) entry which is preliminary data.</text>
</comment>
<dbReference type="Pfam" id="PF01557">
    <property type="entry name" value="FAA_hydrolase"/>
    <property type="match status" value="1"/>
</dbReference>
<feature type="binding site" evidence="14">
    <location>
        <position position="238"/>
    </location>
    <ligand>
        <name>Mg(2+)</name>
        <dbReference type="ChEBI" id="CHEBI:18420"/>
    </ligand>
</feature>
<dbReference type="EMBL" id="CM035420">
    <property type="protein sequence ID" value="KAH7405079.1"/>
    <property type="molecule type" value="Genomic_DNA"/>
</dbReference>
<feature type="binding site" evidence="14">
    <location>
        <position position="238"/>
    </location>
    <ligand>
        <name>Ca(2+)</name>
        <dbReference type="ChEBI" id="CHEBI:29108"/>
    </ligand>
</feature>
<dbReference type="AlphaFoldDB" id="A0A8T2T830"/>
<feature type="binding site" evidence="14">
    <location>
        <position position="129"/>
    </location>
    <ligand>
        <name>Ca(2+)</name>
        <dbReference type="ChEBI" id="CHEBI:29108"/>
    </ligand>
</feature>
<dbReference type="OrthoDB" id="9971669at2759"/>
<sequence>MSSCIVPVSSDSHFSIHNLPYGIFRPSASSAPRAGVAIGDFVLDLSVIAAAGLFNGPFFSSPSCFSESTLNSFMGMGRPIWKEARSTIQNLLSGENPSLKDNADLRKQALIPMSEVKMELPASIGDYTDFFCSEHHTKNCSKIFRGEYALPPNWLHLPVAYHGRASSVVVSGTGIRRPMGQSFPPTSDGKTPPYFGPSRRLDYELEMAFFVGPGIELGERITIDNAIDHIFGLVLMNDWSARDIQFWESQPLGPFLGKNFGTSISPWILTLEALEPFKCEAPNQEPPCLPYLTETSRFTYDIPLEVAIRPAGEEKQSVVCRTNFKYLYWTIAQQLTHHTVNGCNVRTGDLLASGTISGPDKESWACLLEQTSNAQHDIVLEHGGIRKYLEDGDDVIFSGCCKGDGYCVGFGTCSGTVLPAS</sequence>
<evidence type="ECO:0000259" key="17">
    <source>
        <dbReference type="Pfam" id="PF09298"/>
    </source>
</evidence>
<evidence type="ECO:0000256" key="2">
    <source>
        <dbReference type="ARBA" id="ARBA00004782"/>
    </source>
</evidence>
<evidence type="ECO:0000256" key="9">
    <source>
        <dbReference type="ARBA" id="ARBA00022842"/>
    </source>
</evidence>
<feature type="binding site" evidence="13">
    <location>
        <position position="131"/>
    </location>
    <ligand>
        <name>substrate</name>
    </ligand>
</feature>
<comment type="similarity">
    <text evidence="3 15">Belongs to the FAH family.</text>
</comment>
<dbReference type="InterPro" id="IPR036462">
    <property type="entry name" value="Fumarylacetoacetase_N_sf"/>
</dbReference>
<dbReference type="Gene3D" id="3.90.850.10">
    <property type="entry name" value="Fumarylacetoacetase-like, C-terminal domain"/>
    <property type="match status" value="1"/>
</dbReference>
<dbReference type="EMBL" id="CM035420">
    <property type="protein sequence ID" value="KAH7405080.1"/>
    <property type="molecule type" value="Genomic_DNA"/>
</dbReference>
<keyword evidence="6 14" id="KW-0479">Metal-binding</keyword>
<evidence type="ECO:0000256" key="14">
    <source>
        <dbReference type="PIRSR" id="PIRSR605959-3"/>
    </source>
</evidence>
<evidence type="ECO:0000256" key="3">
    <source>
        <dbReference type="ARBA" id="ARBA00010211"/>
    </source>
</evidence>
<feature type="binding site" evidence="13">
    <location>
        <position position="145"/>
    </location>
    <ligand>
        <name>substrate</name>
    </ligand>
</feature>
<comment type="pathway">
    <text evidence="2 15">Amino-acid degradation; L-phenylalanine degradation; acetoacetate and fumarate from L-phenylalanine: step 6/6.</text>
</comment>
<comment type="catalytic activity">
    <reaction evidence="1 15">
        <text>4-fumarylacetoacetate + H2O = acetoacetate + fumarate + H(+)</text>
        <dbReference type="Rhea" id="RHEA:10244"/>
        <dbReference type="ChEBI" id="CHEBI:13705"/>
        <dbReference type="ChEBI" id="CHEBI:15377"/>
        <dbReference type="ChEBI" id="CHEBI:15378"/>
        <dbReference type="ChEBI" id="CHEBI:18034"/>
        <dbReference type="ChEBI" id="CHEBI:29806"/>
        <dbReference type="EC" id="3.7.1.2"/>
    </reaction>
</comment>
<dbReference type="Gene3D" id="2.30.30.230">
    <property type="entry name" value="Fumarylacetoacetase, N-terminal domain"/>
    <property type="match status" value="1"/>
</dbReference>
<evidence type="ECO:0000256" key="13">
    <source>
        <dbReference type="PIRSR" id="PIRSR605959-2"/>
    </source>
</evidence>
<dbReference type="InterPro" id="IPR005959">
    <property type="entry name" value="Fumarylacetoacetase"/>
</dbReference>
<keyword evidence="8 14" id="KW-0106">Calcium</keyword>
<dbReference type="PANTHER" id="PTHR43069">
    <property type="entry name" value="FUMARYLACETOACETASE"/>
    <property type="match status" value="1"/>
</dbReference>
<feature type="binding site" evidence="14">
    <location>
        <position position="262"/>
    </location>
    <ligand>
        <name>Mg(2+)</name>
        <dbReference type="ChEBI" id="CHEBI:18420"/>
    </ligand>
</feature>
<dbReference type="SUPFAM" id="SSF63433">
    <property type="entry name" value="Fumarylacetoacetate hydrolase, FAH, N-terminal domain"/>
    <property type="match status" value="1"/>
</dbReference>
<evidence type="ECO:0000256" key="5">
    <source>
        <dbReference type="ARBA" id="ARBA00014741"/>
    </source>
</evidence>
<evidence type="ECO:0000256" key="1">
    <source>
        <dbReference type="ARBA" id="ARBA00000353"/>
    </source>
</evidence>
<feature type="binding site" evidence="13">
    <location>
        <position position="245"/>
    </location>
    <ligand>
        <name>substrate</name>
    </ligand>
</feature>
<evidence type="ECO:0000256" key="15">
    <source>
        <dbReference type="RuleBase" id="RU366008"/>
    </source>
</evidence>
<keyword evidence="19" id="KW-1185">Reference proteome</keyword>